<dbReference type="VEuPathDB" id="FungiDB:ASPNIDRAFT2_1181378"/>
<dbReference type="Proteomes" id="UP000068243">
    <property type="component" value="Unassembled WGS sequence"/>
</dbReference>
<comment type="caution">
    <text evidence="3">The sequence shown here is derived from an EMBL/GenBank/DDBJ whole genome shotgun (WGS) entry which is preliminary data.</text>
</comment>
<reference evidence="4" key="1">
    <citation type="journal article" date="2016" name="Genome Announc.">
        <title>Draft genome sequence of Aspergillus niger strain An76.</title>
        <authorList>
            <person name="Gong W."/>
            <person name="Cheng Z."/>
            <person name="Zhang H."/>
            <person name="Liu L."/>
            <person name="Gao P."/>
            <person name="Wang L."/>
        </authorList>
    </citation>
    <scope>NUCLEOTIDE SEQUENCE [LARGE SCALE GENOMIC DNA]</scope>
    <source>
        <strain evidence="4">An76</strain>
    </source>
</reference>
<dbReference type="EMBL" id="BCMY01000008">
    <property type="protein sequence ID" value="GAQ42636.1"/>
    <property type="molecule type" value="Genomic_DNA"/>
</dbReference>
<dbReference type="GO" id="GO:0016787">
    <property type="term" value="F:hydrolase activity"/>
    <property type="evidence" value="ECO:0007669"/>
    <property type="project" value="InterPro"/>
</dbReference>
<proteinExistence type="predicted"/>
<dbReference type="SUPFAM" id="SSF56300">
    <property type="entry name" value="Metallo-dependent phosphatases"/>
    <property type="match status" value="1"/>
</dbReference>
<dbReference type="VEuPathDB" id="FungiDB:ASPNIDRAFT2_1149190"/>
<evidence type="ECO:0000313" key="3">
    <source>
        <dbReference type="EMBL" id="GAQ42636.1"/>
    </source>
</evidence>
<feature type="region of interest" description="Disordered" evidence="1">
    <location>
        <begin position="603"/>
        <end position="624"/>
    </location>
</feature>
<feature type="region of interest" description="Disordered" evidence="1">
    <location>
        <begin position="557"/>
        <end position="577"/>
    </location>
</feature>
<dbReference type="VEuPathDB" id="FungiDB:ATCC64974_13070"/>
<dbReference type="VEuPathDB" id="FungiDB:M747DRAFT_347632"/>
<feature type="domain" description="Calcineurin-like phosphoesterase" evidence="2">
    <location>
        <begin position="280"/>
        <end position="500"/>
    </location>
</feature>
<organism evidence="3 4">
    <name type="scientific">Aspergillus niger</name>
    <dbReference type="NCBI Taxonomy" id="5061"/>
    <lineage>
        <taxon>Eukaryota</taxon>
        <taxon>Fungi</taxon>
        <taxon>Dikarya</taxon>
        <taxon>Ascomycota</taxon>
        <taxon>Pezizomycotina</taxon>
        <taxon>Eurotiomycetes</taxon>
        <taxon>Eurotiomycetidae</taxon>
        <taxon>Eurotiales</taxon>
        <taxon>Aspergillaceae</taxon>
        <taxon>Aspergillus</taxon>
        <taxon>Aspergillus subgen. Circumdati</taxon>
    </lineage>
</organism>
<dbReference type="InterPro" id="IPR029052">
    <property type="entry name" value="Metallo-depent_PP-like"/>
</dbReference>
<dbReference type="PANTHER" id="PTHR37844">
    <property type="entry name" value="SER/THR PROTEIN PHOSPHATASE SUPERFAMILY (AFU_ORTHOLOGUE AFUA_1G14840)"/>
    <property type="match status" value="1"/>
</dbReference>
<dbReference type="Pfam" id="PF00149">
    <property type="entry name" value="Metallophos"/>
    <property type="match status" value="1"/>
</dbReference>
<sequence length="624" mass="70158">MGSTSVSWEVSSFEVQATTPNATSDALYANGNMQVPVIVVISVVDPDTNNAYELNESELEAIELIDYDDPPTEISGSWSYSITENEFEHGLPSTQKTVQPDLFLAAGGPQKKRYWVTTTKVEDKRIGANIKQPDVTYKVDDLNFEQQEDNVEQDFPDKSGTWVQRNFYLTTKKYELRKADLQGYDLGTVDPSLEYATAYLDTGIGFFSIFYYWPMGSEETRTVGIDSHTAEVTINQKSNALCVTHMFLSAASTAHSFWIKAMLRKVWSSLNQSSVSFQILSDLHLEVNQHYSSYEIPACAEHLILAGDIGRLTDYEDYRNFLQKLTDRFKLVFLVLGNHEFYNETFETGIERAKRLEQDPAFNGRLIVLHQKRYDVPGSNVSILGCTLWSKVPQELADIVQSKVKDFQRIADWSVEDHNARHDSDYAWLMKEIHSIQQENKAAGKRSRQRSILVVTHHAPSLEGTSSPKHAQSPWSVAFGTDILSGSSDEVKVWVFGHTHYTTDFMEQGATVLPSGTLAVFPWLRVQMYSIAVEMHTTTTMTSRGSNPVSRLAEAAKEKVAPSTSSKAKDPSANWTPEEMFETTLDRNGNPVPNDSYIDVENMRKGQKGPDEGDVFAAANEDFD</sequence>
<protein>
    <submittedName>
        <fullName evidence="3">Calcineurin-like phosphoesterase</fullName>
    </submittedName>
</protein>
<dbReference type="Gene3D" id="3.60.21.10">
    <property type="match status" value="1"/>
</dbReference>
<accession>A0A124BXK5</accession>
<dbReference type="VEuPathDB" id="FungiDB:An08g09580"/>
<dbReference type="VEuPathDB" id="FungiDB:An14g06170"/>
<evidence type="ECO:0000313" key="4">
    <source>
        <dbReference type="Proteomes" id="UP000068243"/>
    </source>
</evidence>
<dbReference type="OrthoDB" id="550558at2759"/>
<dbReference type="VEuPathDB" id="FungiDB:ATCC64974_4990"/>
<dbReference type="PANTHER" id="PTHR37844:SF2">
    <property type="entry name" value="SER_THR PROTEIN PHOSPHATASE SUPERFAMILY (AFU_ORTHOLOGUE AFUA_1G14840)"/>
    <property type="match status" value="1"/>
</dbReference>
<dbReference type="InterPro" id="IPR004843">
    <property type="entry name" value="Calcineurin-like_PHP"/>
</dbReference>
<dbReference type="VEuPathDB" id="FungiDB:ATCC64974_5000"/>
<name>A0A124BXK5_ASPNG</name>
<evidence type="ECO:0000259" key="2">
    <source>
        <dbReference type="Pfam" id="PF00149"/>
    </source>
</evidence>
<evidence type="ECO:0000256" key="1">
    <source>
        <dbReference type="SAM" id="MobiDB-lite"/>
    </source>
</evidence>
<dbReference type="AlphaFoldDB" id="A0A124BXK5"/>
<gene>
    <name evidence="3" type="ORF">ABL_05297</name>
</gene>
<dbReference type="VEuPathDB" id="FungiDB:M747DRAFT_365858"/>